<organism evidence="1 2">
    <name type="scientific">Eumeta variegata</name>
    <name type="common">Bagworm moth</name>
    <name type="synonym">Eumeta japonica</name>
    <dbReference type="NCBI Taxonomy" id="151549"/>
    <lineage>
        <taxon>Eukaryota</taxon>
        <taxon>Metazoa</taxon>
        <taxon>Ecdysozoa</taxon>
        <taxon>Arthropoda</taxon>
        <taxon>Hexapoda</taxon>
        <taxon>Insecta</taxon>
        <taxon>Pterygota</taxon>
        <taxon>Neoptera</taxon>
        <taxon>Endopterygota</taxon>
        <taxon>Lepidoptera</taxon>
        <taxon>Glossata</taxon>
        <taxon>Ditrysia</taxon>
        <taxon>Tineoidea</taxon>
        <taxon>Psychidae</taxon>
        <taxon>Oiketicinae</taxon>
        <taxon>Eumeta</taxon>
    </lineage>
</organism>
<comment type="caution">
    <text evidence="1">The sequence shown here is derived from an EMBL/GenBank/DDBJ whole genome shotgun (WGS) entry which is preliminary data.</text>
</comment>
<evidence type="ECO:0000313" key="1">
    <source>
        <dbReference type="EMBL" id="GBP26403.1"/>
    </source>
</evidence>
<dbReference type="AlphaFoldDB" id="A0A4C1UIV0"/>
<evidence type="ECO:0000313" key="2">
    <source>
        <dbReference type="Proteomes" id="UP000299102"/>
    </source>
</evidence>
<dbReference type="EMBL" id="BGZK01000180">
    <property type="protein sequence ID" value="GBP26403.1"/>
    <property type="molecule type" value="Genomic_DNA"/>
</dbReference>
<dbReference type="Proteomes" id="UP000299102">
    <property type="component" value="Unassembled WGS sequence"/>
</dbReference>
<name>A0A4C1UIV0_EUMVA</name>
<protein>
    <submittedName>
        <fullName evidence="1">Uncharacterized protein</fullName>
    </submittedName>
</protein>
<accession>A0A4C1UIV0</accession>
<reference evidence="1 2" key="1">
    <citation type="journal article" date="2019" name="Commun. Biol.">
        <title>The bagworm genome reveals a unique fibroin gene that provides high tensile strength.</title>
        <authorList>
            <person name="Kono N."/>
            <person name="Nakamura H."/>
            <person name="Ohtoshi R."/>
            <person name="Tomita M."/>
            <person name="Numata K."/>
            <person name="Arakawa K."/>
        </authorList>
    </citation>
    <scope>NUCLEOTIDE SEQUENCE [LARGE SCALE GENOMIC DNA]</scope>
</reference>
<proteinExistence type="predicted"/>
<gene>
    <name evidence="1" type="ORF">EVAR_75535_1</name>
</gene>
<sequence length="141" mass="16343">MHIRNPEESLVRRGRFYRMSDRNSDGRESGSSELCFTGRNVTAEAATLRMYCVRVWYFTLRSSPFSYCSQLDLSMAFPHENGLVIAVVQFCFSLVRRVETMAVACYATLSGRQWTLVVLRRLHTDQVSWKAREFVQPCDVQ</sequence>
<keyword evidence="2" id="KW-1185">Reference proteome</keyword>